<dbReference type="CDD" id="cd06261">
    <property type="entry name" value="TM_PBP2"/>
    <property type="match status" value="1"/>
</dbReference>
<dbReference type="EMBL" id="PGFE01000003">
    <property type="protein sequence ID" value="PJJ70218.1"/>
    <property type="molecule type" value="Genomic_DNA"/>
</dbReference>
<evidence type="ECO:0000256" key="7">
    <source>
        <dbReference type="ARBA" id="ARBA00022989"/>
    </source>
</evidence>
<keyword evidence="5 10" id="KW-0592">Phosphate transport</keyword>
<dbReference type="GO" id="GO:0005315">
    <property type="term" value="F:phosphate transmembrane transporter activity"/>
    <property type="evidence" value="ECO:0007669"/>
    <property type="project" value="InterPro"/>
</dbReference>
<feature type="domain" description="ABC transmembrane type-1" evidence="12">
    <location>
        <begin position="87"/>
        <end position="314"/>
    </location>
</feature>
<comment type="function">
    <text evidence="10">Part of the binding-protein-dependent transport system for phosphate; probably responsible for the translocation of the substrate across the membrane.</text>
</comment>
<dbReference type="GO" id="GO:0005886">
    <property type="term" value="C:plasma membrane"/>
    <property type="evidence" value="ECO:0007669"/>
    <property type="project" value="UniProtKB-SubCell"/>
</dbReference>
<evidence type="ECO:0000256" key="4">
    <source>
        <dbReference type="ARBA" id="ARBA00022475"/>
    </source>
</evidence>
<dbReference type="InterPro" id="IPR011864">
    <property type="entry name" value="Phosphate_PstC"/>
</dbReference>
<evidence type="ECO:0000256" key="10">
    <source>
        <dbReference type="RuleBase" id="RU363054"/>
    </source>
</evidence>
<dbReference type="PANTHER" id="PTHR30425">
    <property type="entry name" value="PHOSPHATE TRANSPORT SYSTEM PERMEASE PROTEIN PST"/>
    <property type="match status" value="1"/>
</dbReference>
<dbReference type="InterPro" id="IPR000515">
    <property type="entry name" value="MetI-like"/>
</dbReference>
<accession>A0A2M9CEB0</accession>
<evidence type="ECO:0000256" key="9">
    <source>
        <dbReference type="RuleBase" id="RU363032"/>
    </source>
</evidence>
<sequence length="328" mass="34396">MTSTAPPTARATPARRRRTPRDRGMNRAFRLVSTGSGALILAVLAAVAIFLVARAWPALTTPGAEIAQDVGWFPADASFLSFVGPLVFGTLLAAVLALVMAVPLSIGIALFISHYAPRRLATALGYAVDLLAAIPSVVYGLWGAMTLVGFVGPIWEWLASFLGWIPLFEGPAATPARVMLTAAVVLAVMILPIITAVCREVFLQTPKLHEEAALALGATRWEMIRTAVLPFARSGIVSGAMLGLGRALGETMAVLMILSPGFLYSFAILQAGQQQTIAANIAAQYADAAPIGVSTLIATGLALFVITMAVNMAARAIVARRKDFSGAN</sequence>
<dbReference type="InterPro" id="IPR051124">
    <property type="entry name" value="Phosphate_Transport_Permease"/>
</dbReference>
<organism evidence="13 14">
    <name type="scientific">Sediminihabitans luteus</name>
    <dbReference type="NCBI Taxonomy" id="1138585"/>
    <lineage>
        <taxon>Bacteria</taxon>
        <taxon>Bacillati</taxon>
        <taxon>Actinomycetota</taxon>
        <taxon>Actinomycetes</taxon>
        <taxon>Micrococcales</taxon>
        <taxon>Cellulomonadaceae</taxon>
        <taxon>Sediminihabitans</taxon>
    </lineage>
</organism>
<evidence type="ECO:0000256" key="2">
    <source>
        <dbReference type="ARBA" id="ARBA00007069"/>
    </source>
</evidence>
<evidence type="ECO:0000256" key="11">
    <source>
        <dbReference type="SAM" id="MobiDB-lite"/>
    </source>
</evidence>
<dbReference type="NCBIfam" id="TIGR02138">
    <property type="entry name" value="phosphate_pstC"/>
    <property type="match status" value="1"/>
</dbReference>
<comment type="similarity">
    <text evidence="2 10">Belongs to the binding-protein-dependent transport system permease family. CysTW subfamily.</text>
</comment>
<feature type="transmembrane region" description="Helical" evidence="9">
    <location>
        <begin position="252"/>
        <end position="271"/>
    </location>
</feature>
<keyword evidence="14" id="KW-1185">Reference proteome</keyword>
<feature type="transmembrane region" description="Helical" evidence="9">
    <location>
        <begin position="86"/>
        <end position="111"/>
    </location>
</feature>
<dbReference type="PROSITE" id="PS50928">
    <property type="entry name" value="ABC_TM1"/>
    <property type="match status" value="1"/>
</dbReference>
<evidence type="ECO:0000256" key="5">
    <source>
        <dbReference type="ARBA" id="ARBA00022592"/>
    </source>
</evidence>
<dbReference type="AlphaFoldDB" id="A0A2M9CEB0"/>
<dbReference type="SUPFAM" id="SSF161098">
    <property type="entry name" value="MetI-like"/>
    <property type="match status" value="1"/>
</dbReference>
<evidence type="ECO:0000313" key="14">
    <source>
        <dbReference type="Proteomes" id="UP000231693"/>
    </source>
</evidence>
<feature type="transmembrane region" description="Helical" evidence="9">
    <location>
        <begin position="123"/>
        <end position="142"/>
    </location>
</feature>
<dbReference type="InterPro" id="IPR035906">
    <property type="entry name" value="MetI-like_sf"/>
</dbReference>
<feature type="transmembrane region" description="Helical" evidence="9">
    <location>
        <begin position="148"/>
        <end position="168"/>
    </location>
</feature>
<comment type="subcellular location">
    <subcellularLocation>
        <location evidence="1 9">Cell membrane</location>
        <topology evidence="1 9">Multi-pass membrane protein</topology>
    </subcellularLocation>
</comment>
<keyword evidence="6 9" id="KW-0812">Transmembrane</keyword>
<feature type="transmembrane region" description="Helical" evidence="9">
    <location>
        <begin position="223"/>
        <end position="245"/>
    </location>
</feature>
<proteinExistence type="inferred from homology"/>
<dbReference type="PANTHER" id="PTHR30425:SF1">
    <property type="entry name" value="PHOSPHATE TRANSPORT SYSTEM PERMEASE PROTEIN PSTC"/>
    <property type="match status" value="1"/>
</dbReference>
<feature type="transmembrane region" description="Helical" evidence="9">
    <location>
        <begin position="291"/>
        <end position="314"/>
    </location>
</feature>
<dbReference type="Pfam" id="PF00528">
    <property type="entry name" value="BPD_transp_1"/>
    <property type="match status" value="1"/>
</dbReference>
<feature type="region of interest" description="Disordered" evidence="11">
    <location>
        <begin position="1"/>
        <end position="20"/>
    </location>
</feature>
<keyword evidence="3 9" id="KW-0813">Transport</keyword>
<evidence type="ECO:0000256" key="3">
    <source>
        <dbReference type="ARBA" id="ARBA00022448"/>
    </source>
</evidence>
<protein>
    <recommendedName>
        <fullName evidence="10">Phosphate transport system permease protein</fullName>
    </recommendedName>
</protein>
<feature type="transmembrane region" description="Helical" evidence="9">
    <location>
        <begin position="180"/>
        <end position="203"/>
    </location>
</feature>
<evidence type="ECO:0000313" key="13">
    <source>
        <dbReference type="EMBL" id="PJJ70218.1"/>
    </source>
</evidence>
<gene>
    <name evidence="13" type="ORF">CLV28_2049</name>
</gene>
<feature type="transmembrane region" description="Helical" evidence="9">
    <location>
        <begin position="28"/>
        <end position="53"/>
    </location>
</feature>
<keyword evidence="7 9" id="KW-1133">Transmembrane helix</keyword>
<feature type="compositionally biased region" description="Low complexity" evidence="11">
    <location>
        <begin position="1"/>
        <end position="12"/>
    </location>
</feature>
<comment type="caution">
    <text evidence="13">The sequence shown here is derived from an EMBL/GenBank/DDBJ whole genome shotgun (WGS) entry which is preliminary data.</text>
</comment>
<name>A0A2M9CEB0_9CELL</name>
<evidence type="ECO:0000259" key="12">
    <source>
        <dbReference type="PROSITE" id="PS50928"/>
    </source>
</evidence>
<keyword evidence="8 9" id="KW-0472">Membrane</keyword>
<evidence type="ECO:0000256" key="8">
    <source>
        <dbReference type="ARBA" id="ARBA00023136"/>
    </source>
</evidence>
<evidence type="ECO:0000256" key="6">
    <source>
        <dbReference type="ARBA" id="ARBA00022692"/>
    </source>
</evidence>
<dbReference type="Gene3D" id="1.10.3720.10">
    <property type="entry name" value="MetI-like"/>
    <property type="match status" value="1"/>
</dbReference>
<dbReference type="Proteomes" id="UP000231693">
    <property type="component" value="Unassembled WGS sequence"/>
</dbReference>
<keyword evidence="4 10" id="KW-1003">Cell membrane</keyword>
<reference evidence="13 14" key="1">
    <citation type="submission" date="2017-11" db="EMBL/GenBank/DDBJ databases">
        <title>Genomic Encyclopedia of Archaeal and Bacterial Type Strains, Phase II (KMG-II): From Individual Species to Whole Genera.</title>
        <authorList>
            <person name="Goeker M."/>
        </authorList>
    </citation>
    <scope>NUCLEOTIDE SEQUENCE [LARGE SCALE GENOMIC DNA]</scope>
    <source>
        <strain evidence="13 14">DSM 25478</strain>
    </source>
</reference>
<dbReference type="GO" id="GO:0006817">
    <property type="term" value="P:phosphate ion transport"/>
    <property type="evidence" value="ECO:0007669"/>
    <property type="project" value="UniProtKB-KW"/>
</dbReference>
<evidence type="ECO:0000256" key="1">
    <source>
        <dbReference type="ARBA" id="ARBA00004651"/>
    </source>
</evidence>